<dbReference type="SUPFAM" id="SSF142984">
    <property type="entry name" value="Nqo1 middle domain-like"/>
    <property type="match status" value="1"/>
</dbReference>
<dbReference type="PANTHER" id="PTHR43578">
    <property type="entry name" value="NADH-QUINONE OXIDOREDUCTASE SUBUNIT F"/>
    <property type="match status" value="1"/>
</dbReference>
<reference evidence="8" key="1">
    <citation type="submission" date="2016-10" db="EMBL/GenBank/DDBJ databases">
        <authorList>
            <person name="Varghese N."/>
            <person name="Submissions S."/>
        </authorList>
    </citation>
    <scope>NUCLEOTIDE SEQUENCE [LARGE SCALE GENOMIC DNA]</scope>
    <source>
        <strain evidence="8">CGMCC 1.6992</strain>
    </source>
</reference>
<name>A0A1G7F327_9DEIN</name>
<evidence type="ECO:0000256" key="2">
    <source>
        <dbReference type="ARBA" id="ARBA00022485"/>
    </source>
</evidence>
<dbReference type="InterPro" id="IPR019554">
    <property type="entry name" value="Soluble_ligand-bd"/>
</dbReference>
<keyword evidence="3" id="KW-0479">Metal-binding</keyword>
<dbReference type="InterPro" id="IPR037207">
    <property type="entry name" value="Nuop51_4Fe4S-bd_sf"/>
</dbReference>
<dbReference type="SUPFAM" id="SSF140490">
    <property type="entry name" value="Nqo1C-terminal domain-like"/>
    <property type="match status" value="1"/>
</dbReference>
<dbReference type="Pfam" id="PF10589">
    <property type="entry name" value="NADH_4Fe-4S"/>
    <property type="match status" value="1"/>
</dbReference>
<keyword evidence="8" id="KW-1185">Reference proteome</keyword>
<dbReference type="PANTHER" id="PTHR43578:SF3">
    <property type="entry name" value="NADH-QUINONE OXIDOREDUCTASE SUBUNIT F"/>
    <property type="match status" value="1"/>
</dbReference>
<evidence type="ECO:0000259" key="6">
    <source>
        <dbReference type="SMART" id="SM00928"/>
    </source>
</evidence>
<dbReference type="AlphaFoldDB" id="A0A1G7F327"/>
<dbReference type="InterPro" id="IPR011538">
    <property type="entry name" value="Nuo51_FMN-bd"/>
</dbReference>
<dbReference type="Pfam" id="PF10531">
    <property type="entry name" value="SLBB"/>
    <property type="match status" value="1"/>
</dbReference>
<dbReference type="Gene3D" id="3.10.20.600">
    <property type="match status" value="1"/>
</dbReference>
<comment type="similarity">
    <text evidence="1">Belongs to the complex I 51 kDa subunit family.</text>
</comment>
<dbReference type="GO" id="GO:0046872">
    <property type="term" value="F:metal ion binding"/>
    <property type="evidence" value="ECO:0007669"/>
    <property type="project" value="UniProtKB-KW"/>
</dbReference>
<evidence type="ECO:0000313" key="7">
    <source>
        <dbReference type="EMBL" id="SDE70307.1"/>
    </source>
</evidence>
<keyword evidence="2" id="KW-0004">4Fe-4S</keyword>
<dbReference type="SUPFAM" id="SSF142019">
    <property type="entry name" value="Nqo1 FMN-binding domain-like"/>
    <property type="match status" value="1"/>
</dbReference>
<dbReference type="Proteomes" id="UP000199446">
    <property type="component" value="Unassembled WGS sequence"/>
</dbReference>
<evidence type="ECO:0000256" key="3">
    <source>
        <dbReference type="ARBA" id="ARBA00022723"/>
    </source>
</evidence>
<proteinExistence type="inferred from homology"/>
<dbReference type="Gene3D" id="1.20.1440.230">
    <property type="entry name" value="NADH-ubiquinone oxidoreductase 51kDa subunit, iron-sulphur binding domain"/>
    <property type="match status" value="1"/>
</dbReference>
<dbReference type="RefSeq" id="WP_093006152.1">
    <property type="nucleotide sequence ID" value="NZ_FNBC01000007.1"/>
</dbReference>
<protein>
    <submittedName>
        <fullName evidence="7">NADH-quinone oxidoreductase subunit F</fullName>
    </submittedName>
</protein>
<organism evidence="7 8">
    <name type="scientific">Thermus arciformis</name>
    <dbReference type="NCBI Taxonomy" id="482827"/>
    <lineage>
        <taxon>Bacteria</taxon>
        <taxon>Thermotogati</taxon>
        <taxon>Deinococcota</taxon>
        <taxon>Deinococci</taxon>
        <taxon>Thermales</taxon>
        <taxon>Thermaceae</taxon>
        <taxon>Thermus</taxon>
    </lineage>
</organism>
<dbReference type="InterPro" id="IPR037225">
    <property type="entry name" value="Nuo51_FMN-bd_sf"/>
</dbReference>
<evidence type="ECO:0000256" key="1">
    <source>
        <dbReference type="ARBA" id="ARBA00007523"/>
    </source>
</evidence>
<evidence type="ECO:0000256" key="4">
    <source>
        <dbReference type="ARBA" id="ARBA00023004"/>
    </source>
</evidence>
<evidence type="ECO:0000313" key="8">
    <source>
        <dbReference type="Proteomes" id="UP000199446"/>
    </source>
</evidence>
<dbReference type="GO" id="GO:0051539">
    <property type="term" value="F:4 iron, 4 sulfur cluster binding"/>
    <property type="evidence" value="ECO:0007669"/>
    <property type="project" value="UniProtKB-KW"/>
</dbReference>
<sequence>MEQPSLLPLLDERLPLTEEKVAEAARLAGVPLAQAWGVVAYYPRYRGLPQGRLLVDDPVARARGFSRLREEAEGTYPPLGLEALSPVYLRFTEKGRFLEWEGRWVPFREFRLPFALGRGHGLLPPEPAPTLAQYLALGGLGGLRAWKGGLLDPGKVLKAVEEAGLLGRGGAAFPTHVKMRAVAQGQAPKYLVVNADESEPGNFKDRFLLEHHPFLVLEGALLAALAVGASRVYLYVREEFEAAILGLERAIRELEEAGFLFVPTEVFRSGGLYICGEETALLESMEGKRAEPRLKPPFPVERGLWGRPTLVQNVETLANLPLLLREGPEAWRRKEPKLFSISGDVARPGLYELPLGTPLGEALRRAGGEPEALQAVLLGGAAGVFTRDWDLPLAYGGRLPLGAGAIVAFGKDVDLWEVLEGLAHFFQEESCGKCFPCPLGTAVQVGMVRRRERDPSLLQDLAATLRGSLCGLGQSAFWAYRSLLEVEGAA</sequence>
<keyword evidence="5" id="KW-0411">Iron-sulfur</keyword>
<dbReference type="EMBL" id="FNBC01000007">
    <property type="protein sequence ID" value="SDE70307.1"/>
    <property type="molecule type" value="Genomic_DNA"/>
</dbReference>
<evidence type="ECO:0000256" key="5">
    <source>
        <dbReference type="ARBA" id="ARBA00023014"/>
    </source>
</evidence>
<gene>
    <name evidence="7" type="ORF">SAMN04488243_10748</name>
</gene>
<dbReference type="STRING" id="482827.SAMN04488243_10748"/>
<accession>A0A1G7F327</accession>
<feature type="domain" description="NADH-ubiquinone oxidoreductase 51kDa subunit iron-sulphur binding" evidence="6">
    <location>
        <begin position="416"/>
        <end position="461"/>
    </location>
</feature>
<dbReference type="OrthoDB" id="9761899at2"/>
<dbReference type="SMART" id="SM00928">
    <property type="entry name" value="NADH_4Fe-4S"/>
    <property type="match status" value="1"/>
</dbReference>
<dbReference type="Gene3D" id="3.40.50.11540">
    <property type="entry name" value="NADH-ubiquinone oxidoreductase 51kDa subunit"/>
    <property type="match status" value="1"/>
</dbReference>
<keyword evidence="4" id="KW-0408">Iron</keyword>
<dbReference type="InterPro" id="IPR019575">
    <property type="entry name" value="Nuop51_4Fe4S-bd"/>
</dbReference>
<dbReference type="Pfam" id="PF01512">
    <property type="entry name" value="Complex1_51K"/>
    <property type="match status" value="1"/>
</dbReference>